<proteinExistence type="predicted"/>
<protein>
    <submittedName>
        <fullName evidence="2">Uncharacterized protein</fullName>
    </submittedName>
</protein>
<organism evidence="1 2">
    <name type="scientific">Panagrolaimus sp. PS1159</name>
    <dbReference type="NCBI Taxonomy" id="55785"/>
    <lineage>
        <taxon>Eukaryota</taxon>
        <taxon>Metazoa</taxon>
        <taxon>Ecdysozoa</taxon>
        <taxon>Nematoda</taxon>
        <taxon>Chromadorea</taxon>
        <taxon>Rhabditida</taxon>
        <taxon>Tylenchina</taxon>
        <taxon>Panagrolaimomorpha</taxon>
        <taxon>Panagrolaimoidea</taxon>
        <taxon>Panagrolaimidae</taxon>
        <taxon>Panagrolaimus</taxon>
    </lineage>
</organism>
<dbReference type="WBParaSite" id="PS1159_v2.g15184.t1">
    <property type="protein sequence ID" value="PS1159_v2.g15184.t1"/>
    <property type="gene ID" value="PS1159_v2.g15184"/>
</dbReference>
<reference evidence="2" key="1">
    <citation type="submission" date="2022-11" db="UniProtKB">
        <authorList>
            <consortium name="WormBaseParasite"/>
        </authorList>
    </citation>
    <scope>IDENTIFICATION</scope>
</reference>
<evidence type="ECO:0000313" key="2">
    <source>
        <dbReference type="WBParaSite" id="PS1159_v2.g15184.t1"/>
    </source>
</evidence>
<evidence type="ECO:0000313" key="1">
    <source>
        <dbReference type="Proteomes" id="UP000887580"/>
    </source>
</evidence>
<accession>A0AC35F9C6</accession>
<sequence length="345" mass="39208">MNYFLFNREIFDANYNCSYYDINIQSIEERTNIGYGIGLIVLSIIFLCLYAPLIVVLWQPYFQQENCYRLMSIIVIIDIIAIFISGIIAGYFSIIGAVFCSSPWAMLSFGTIGLFVWIAESDLSIILAFNRCTCIISANKTSSFFDGYKTYFWVAAAFGHATIVCLTTNGLIYSSIFGVWIFNPHAGYPQTGFNFANKWQPFHNVGVAFLLAFFYIIFVANLIQKKYYSSEKSVFSKKQKPIFFQVLIVSLLNFFIALLYVYEQYFPTPKILMAVSEVGWLCIHGAPAVIYLFLNKSIRKRVINLVFKTPYMNSISPNNAAENNLSIINSNMLRSGTVTPISKTI</sequence>
<dbReference type="Proteomes" id="UP000887580">
    <property type="component" value="Unplaced"/>
</dbReference>
<name>A0AC35F9C6_9BILA</name>